<reference evidence="1 2" key="1">
    <citation type="journal article" date="2014" name="Int. J. Syst. Evol. Microbiol.">
        <title>Draft Genome Sequence of Corynebacterium ulcerans FRC58, Isolated from the Bronchitic Aspiration of a Patient in France.</title>
        <authorList>
            <person name="Silva Ado S."/>
            <person name="Barauna R.A."/>
            <person name="de Sa P.C."/>
            <person name="das Gracas D.A."/>
            <person name="Carneiro A.R."/>
            <person name="Thouvenin M."/>
            <person name="Azevedo V."/>
            <person name="Badell E."/>
            <person name="Guiso N."/>
            <person name="da Silva A.L."/>
            <person name="Ramos R.T."/>
        </authorList>
    </citation>
    <scope>NUCLEOTIDE SEQUENCE [LARGE SCALE GENOMIC DNA]</scope>
    <source>
        <strain evidence="1 2">FRC58</strain>
    </source>
</reference>
<accession>A0ABM5U276</accession>
<evidence type="ECO:0008006" key="3">
    <source>
        <dbReference type="Google" id="ProtNLM"/>
    </source>
</evidence>
<protein>
    <recommendedName>
        <fullName evidence="3">Immunity-specific protein</fullName>
    </recommendedName>
</protein>
<dbReference type="EMBL" id="CP011913">
    <property type="protein sequence ID" value="AKN77516.1"/>
    <property type="molecule type" value="Genomic_DNA"/>
</dbReference>
<sequence length="323" mass="35568">MDWEAWQKHVDHIVAERGRWFGIGDGDGKPLFSLDVPSSQVSPEQWMDSADLEITLPATTPDLEPTLAAQKLFFDGLSGFDISGKPLSVADADYTLLVAMPGVGGRVVRRGGLITHTTADDPENSGVPKEITIHALNCMDVWNTIPAASWPAAWWAAKPYPRKKDEAGIEYPESWLMAKIEMATKSNFTFKQGKAGFVIRRLAQESLDAAMMTQEDPGGPRWVDDPYHVVEVPEVDSSPEILLEARDGMLWETVAGQAKNAGVILGARMWWPGDPPVRCWTPATSSMSPEQMDISPSGGTPYRKLEYRSFSHAMVVLMVKEVA</sequence>
<dbReference type="Proteomes" id="UP000036185">
    <property type="component" value="Chromosome"/>
</dbReference>
<name>A0ABM5U276_CORUL</name>
<organism evidence="1 2">
    <name type="scientific">Corynebacterium ulcerans FRC58</name>
    <dbReference type="NCBI Taxonomy" id="1408268"/>
    <lineage>
        <taxon>Bacteria</taxon>
        <taxon>Bacillati</taxon>
        <taxon>Actinomycetota</taxon>
        <taxon>Actinomycetes</taxon>
        <taxon>Mycobacteriales</taxon>
        <taxon>Corynebacteriaceae</taxon>
        <taxon>Corynebacterium</taxon>
    </lineage>
</organism>
<proteinExistence type="predicted"/>
<evidence type="ECO:0000313" key="1">
    <source>
        <dbReference type="EMBL" id="AKN77516.1"/>
    </source>
</evidence>
<evidence type="ECO:0000313" key="2">
    <source>
        <dbReference type="Proteomes" id="UP000036185"/>
    </source>
</evidence>
<keyword evidence="2" id="KW-1185">Reference proteome</keyword>
<gene>
    <name evidence="1" type="ORF">CulFRC58_1662</name>
</gene>